<protein>
    <recommendedName>
        <fullName evidence="4">Cytochrome B</fullName>
    </recommendedName>
</protein>
<evidence type="ECO:0000313" key="2">
    <source>
        <dbReference type="EMBL" id="MDM1048739.1"/>
    </source>
</evidence>
<keyword evidence="1" id="KW-0472">Membrane</keyword>
<feature type="transmembrane region" description="Helical" evidence="1">
    <location>
        <begin position="12"/>
        <end position="32"/>
    </location>
</feature>
<name>A0ABT7NNL9_9SPHI</name>
<dbReference type="RefSeq" id="WP_185216496.1">
    <property type="nucleotide sequence ID" value="NZ_JACAGK010000028.1"/>
</dbReference>
<evidence type="ECO:0008006" key="4">
    <source>
        <dbReference type="Google" id="ProtNLM"/>
    </source>
</evidence>
<comment type="caution">
    <text evidence="2">The sequence shown here is derived from an EMBL/GenBank/DDBJ whole genome shotgun (WGS) entry which is preliminary data.</text>
</comment>
<feature type="transmembrane region" description="Helical" evidence="1">
    <location>
        <begin position="44"/>
        <end position="65"/>
    </location>
</feature>
<reference evidence="2" key="1">
    <citation type="submission" date="2020-06" db="EMBL/GenBank/DDBJ databases">
        <authorList>
            <person name="Dong N."/>
        </authorList>
    </citation>
    <scope>NUCLEOTIDE SEQUENCE</scope>
    <source>
        <strain evidence="2">R1692</strain>
    </source>
</reference>
<keyword evidence="1" id="KW-1133">Transmembrane helix</keyword>
<reference evidence="2" key="2">
    <citation type="journal article" date="2022" name="Sci. Total Environ.">
        <title>Prevalence, transmission, and molecular epidemiology of tet(X)-positive bacteria among humans, animals, and environmental niches in China: An epidemiological, and genomic-based study.</title>
        <authorList>
            <person name="Dong N."/>
            <person name="Zeng Y."/>
            <person name="Cai C."/>
            <person name="Sun C."/>
            <person name="Lu J."/>
            <person name="Liu C."/>
            <person name="Zhou H."/>
            <person name="Sun Q."/>
            <person name="Shu L."/>
            <person name="Wang H."/>
            <person name="Wang Y."/>
            <person name="Wang S."/>
            <person name="Wu C."/>
            <person name="Chan E.W."/>
            <person name="Chen G."/>
            <person name="Shen Z."/>
            <person name="Chen S."/>
            <person name="Zhang R."/>
        </authorList>
    </citation>
    <scope>NUCLEOTIDE SEQUENCE</scope>
    <source>
        <strain evidence="2">R1692</strain>
    </source>
</reference>
<gene>
    <name evidence="2" type="ORF">HX018_10860</name>
</gene>
<proteinExistence type="predicted"/>
<evidence type="ECO:0000256" key="1">
    <source>
        <dbReference type="SAM" id="Phobius"/>
    </source>
</evidence>
<sequence>MYIILKNLHSYLAIILLLVVIAAAIYSIYGWTKDKNFSDTSKKILLAGLIAAHLQLVIGFVIYFISPLGISNFSKEVMGNSIGRLYALEHPLMMLVGIILITIGYSKSKRAKNETTKFRLAGIFYTIGLLLILSRIPWHVWI</sequence>
<organism evidence="2 3">
    <name type="scientific">Sphingobacterium hotanense</name>
    <dbReference type="NCBI Taxonomy" id="649196"/>
    <lineage>
        <taxon>Bacteria</taxon>
        <taxon>Pseudomonadati</taxon>
        <taxon>Bacteroidota</taxon>
        <taxon>Sphingobacteriia</taxon>
        <taxon>Sphingobacteriales</taxon>
        <taxon>Sphingobacteriaceae</taxon>
        <taxon>Sphingobacterium</taxon>
    </lineage>
</organism>
<keyword evidence="3" id="KW-1185">Reference proteome</keyword>
<dbReference type="EMBL" id="JACAGK010000028">
    <property type="protein sequence ID" value="MDM1048739.1"/>
    <property type="molecule type" value="Genomic_DNA"/>
</dbReference>
<evidence type="ECO:0000313" key="3">
    <source>
        <dbReference type="Proteomes" id="UP001170954"/>
    </source>
</evidence>
<feature type="transmembrane region" description="Helical" evidence="1">
    <location>
        <begin position="85"/>
        <end position="106"/>
    </location>
</feature>
<accession>A0ABT7NNL9</accession>
<feature type="transmembrane region" description="Helical" evidence="1">
    <location>
        <begin position="118"/>
        <end position="138"/>
    </location>
</feature>
<keyword evidence="1" id="KW-0812">Transmembrane</keyword>
<dbReference type="Proteomes" id="UP001170954">
    <property type="component" value="Unassembled WGS sequence"/>
</dbReference>